<organism evidence="2 3">
    <name type="scientific">Scleroderma citrinum Foug A</name>
    <dbReference type="NCBI Taxonomy" id="1036808"/>
    <lineage>
        <taxon>Eukaryota</taxon>
        <taxon>Fungi</taxon>
        <taxon>Dikarya</taxon>
        <taxon>Basidiomycota</taxon>
        <taxon>Agaricomycotina</taxon>
        <taxon>Agaricomycetes</taxon>
        <taxon>Agaricomycetidae</taxon>
        <taxon>Boletales</taxon>
        <taxon>Sclerodermatineae</taxon>
        <taxon>Sclerodermataceae</taxon>
        <taxon>Scleroderma</taxon>
    </lineage>
</organism>
<evidence type="ECO:0000313" key="2">
    <source>
        <dbReference type="EMBL" id="KIM52942.1"/>
    </source>
</evidence>
<feature type="region of interest" description="Disordered" evidence="1">
    <location>
        <begin position="48"/>
        <end position="68"/>
    </location>
</feature>
<sequence>MSEHNNYGTSSSNVRNATPRGESENERIERAERVNTSRRIIRVGNRRMRNPNYRGSPPPYRRHTERTRRLNETARRINRRADVIAEGDTAADLDPDLERQGPVSTGGTWTQYVQRVSEEPYERYMPGCGGARHLDRVPSEFHGGHPLQLVIPAYRSQILVCDRGMAPVYPENPRVHWLFNGTYSLPSAKLHCYSTPHARANFVGEDPCVLTYEDLALATVPAFWIDASPEVYQPASQWRHPWYSAARFSGAVPSLRDWNDWLEINFRYIWKNGSRREQISVPAMLESQGNLFEETRDQWCANSTLCRLGMADYVEGEFFPYNTAIVWPGSAVQCDDIVCINEMHTAGDKATELDPLYDSSGSKY</sequence>
<dbReference type="AlphaFoldDB" id="A0A0C2ZJQ1"/>
<feature type="compositionally biased region" description="Basic and acidic residues" evidence="1">
    <location>
        <begin position="21"/>
        <end position="33"/>
    </location>
</feature>
<gene>
    <name evidence="2" type="ORF">SCLCIDRAFT_32275</name>
</gene>
<dbReference type="EMBL" id="KN822195">
    <property type="protein sequence ID" value="KIM52942.1"/>
    <property type="molecule type" value="Genomic_DNA"/>
</dbReference>
<reference evidence="2 3" key="1">
    <citation type="submission" date="2014-04" db="EMBL/GenBank/DDBJ databases">
        <authorList>
            <consortium name="DOE Joint Genome Institute"/>
            <person name="Kuo A."/>
            <person name="Kohler A."/>
            <person name="Nagy L.G."/>
            <person name="Floudas D."/>
            <person name="Copeland A."/>
            <person name="Barry K.W."/>
            <person name="Cichocki N."/>
            <person name="Veneault-Fourrey C."/>
            <person name="LaButti K."/>
            <person name="Lindquist E.A."/>
            <person name="Lipzen A."/>
            <person name="Lundell T."/>
            <person name="Morin E."/>
            <person name="Murat C."/>
            <person name="Sun H."/>
            <person name="Tunlid A."/>
            <person name="Henrissat B."/>
            <person name="Grigoriev I.V."/>
            <person name="Hibbett D.S."/>
            <person name="Martin F."/>
            <person name="Nordberg H.P."/>
            <person name="Cantor M.N."/>
            <person name="Hua S.X."/>
        </authorList>
    </citation>
    <scope>NUCLEOTIDE SEQUENCE [LARGE SCALE GENOMIC DNA]</scope>
    <source>
        <strain evidence="2 3">Foug A</strain>
    </source>
</reference>
<feature type="compositionally biased region" description="Polar residues" evidence="1">
    <location>
        <begin position="1"/>
        <end position="16"/>
    </location>
</feature>
<evidence type="ECO:0000313" key="3">
    <source>
        <dbReference type="Proteomes" id="UP000053989"/>
    </source>
</evidence>
<proteinExistence type="predicted"/>
<dbReference type="Proteomes" id="UP000053989">
    <property type="component" value="Unassembled WGS sequence"/>
</dbReference>
<reference evidence="3" key="2">
    <citation type="submission" date="2015-01" db="EMBL/GenBank/DDBJ databases">
        <title>Evolutionary Origins and Diversification of the Mycorrhizal Mutualists.</title>
        <authorList>
            <consortium name="DOE Joint Genome Institute"/>
            <consortium name="Mycorrhizal Genomics Consortium"/>
            <person name="Kohler A."/>
            <person name="Kuo A."/>
            <person name="Nagy L.G."/>
            <person name="Floudas D."/>
            <person name="Copeland A."/>
            <person name="Barry K.W."/>
            <person name="Cichocki N."/>
            <person name="Veneault-Fourrey C."/>
            <person name="LaButti K."/>
            <person name="Lindquist E.A."/>
            <person name="Lipzen A."/>
            <person name="Lundell T."/>
            <person name="Morin E."/>
            <person name="Murat C."/>
            <person name="Riley R."/>
            <person name="Ohm R."/>
            <person name="Sun H."/>
            <person name="Tunlid A."/>
            <person name="Henrissat B."/>
            <person name="Grigoriev I.V."/>
            <person name="Hibbett D.S."/>
            <person name="Martin F."/>
        </authorList>
    </citation>
    <scope>NUCLEOTIDE SEQUENCE [LARGE SCALE GENOMIC DNA]</scope>
    <source>
        <strain evidence="3">Foug A</strain>
    </source>
</reference>
<keyword evidence="3" id="KW-1185">Reference proteome</keyword>
<protein>
    <submittedName>
        <fullName evidence="2">Uncharacterized protein</fullName>
    </submittedName>
</protein>
<dbReference type="InParanoid" id="A0A0C2ZJQ1"/>
<name>A0A0C2ZJQ1_9AGAM</name>
<accession>A0A0C2ZJQ1</accession>
<feature type="region of interest" description="Disordered" evidence="1">
    <location>
        <begin position="1"/>
        <end position="33"/>
    </location>
</feature>
<dbReference type="HOGENOM" id="CLU_046027_0_0_1"/>
<evidence type="ECO:0000256" key="1">
    <source>
        <dbReference type="SAM" id="MobiDB-lite"/>
    </source>
</evidence>